<feature type="region of interest" description="Disordered" evidence="1">
    <location>
        <begin position="139"/>
        <end position="159"/>
    </location>
</feature>
<dbReference type="EMBL" id="SODP01000001">
    <property type="protein sequence ID" value="TDW75395.1"/>
    <property type="molecule type" value="Genomic_DNA"/>
</dbReference>
<evidence type="ECO:0000313" key="2">
    <source>
        <dbReference type="EMBL" id="TDW75395.1"/>
    </source>
</evidence>
<dbReference type="RefSeq" id="WP_134097561.1">
    <property type="nucleotide sequence ID" value="NZ_SODP01000001.1"/>
</dbReference>
<comment type="caution">
    <text evidence="2">The sequence shown here is derived from an EMBL/GenBank/DDBJ whole genome shotgun (WGS) entry which is preliminary data.</text>
</comment>
<dbReference type="InterPro" id="IPR023393">
    <property type="entry name" value="START-like_dom_sf"/>
</dbReference>
<dbReference type="Gene3D" id="3.30.530.20">
    <property type="match status" value="1"/>
</dbReference>
<feature type="compositionally biased region" description="Polar residues" evidence="1">
    <location>
        <begin position="148"/>
        <end position="159"/>
    </location>
</feature>
<accession>A0A4R8CI07</accession>
<dbReference type="SUPFAM" id="SSF55961">
    <property type="entry name" value="Bet v1-like"/>
    <property type="match status" value="1"/>
</dbReference>
<evidence type="ECO:0008006" key="4">
    <source>
        <dbReference type="Google" id="ProtNLM"/>
    </source>
</evidence>
<dbReference type="AlphaFoldDB" id="A0A4R8CI07"/>
<evidence type="ECO:0000313" key="3">
    <source>
        <dbReference type="Proteomes" id="UP000295146"/>
    </source>
</evidence>
<reference evidence="2 3" key="1">
    <citation type="submission" date="2019-03" db="EMBL/GenBank/DDBJ databases">
        <title>Genomic Encyclopedia of Type Strains, Phase III (KMG-III): the genomes of soil and plant-associated and newly described type strains.</title>
        <authorList>
            <person name="Whitman W."/>
        </authorList>
    </citation>
    <scope>NUCLEOTIDE SEQUENCE [LARGE SCALE GENOMIC DNA]</scope>
    <source>
        <strain evidence="2 3">VKM Ac-2573</strain>
    </source>
</reference>
<name>A0A4R8CI07_9ACTN</name>
<dbReference type="Proteomes" id="UP000295146">
    <property type="component" value="Unassembled WGS sequence"/>
</dbReference>
<sequence>MTNSYSLELHLPVGPDQVLAAIHSPTTWWSEGITGPTADVGDEFDYRYGTVHHSRIRISESSSERVVWLVLENEFGFLEGEDEWIGTRCVFDVAPTESGTVLRFTHDGLFPHFACYDVCSQGWDHYVGSSLVAAITDGRGTPNAKGTARTSYEASLPSD</sequence>
<gene>
    <name evidence="2" type="ORF">EV653_0522</name>
</gene>
<dbReference type="OrthoDB" id="287565at2"/>
<protein>
    <recommendedName>
        <fullName evidence="4">Activator of Hsp90 ATPase-like protein</fullName>
    </recommendedName>
</protein>
<keyword evidence="3" id="KW-1185">Reference proteome</keyword>
<proteinExistence type="predicted"/>
<organism evidence="2 3">
    <name type="scientific">Kribbella pratensis</name>
    <dbReference type="NCBI Taxonomy" id="2512112"/>
    <lineage>
        <taxon>Bacteria</taxon>
        <taxon>Bacillati</taxon>
        <taxon>Actinomycetota</taxon>
        <taxon>Actinomycetes</taxon>
        <taxon>Propionibacteriales</taxon>
        <taxon>Kribbellaceae</taxon>
        <taxon>Kribbella</taxon>
    </lineage>
</organism>
<evidence type="ECO:0000256" key="1">
    <source>
        <dbReference type="SAM" id="MobiDB-lite"/>
    </source>
</evidence>